<dbReference type="SMART" id="SM00116">
    <property type="entry name" value="CBS"/>
    <property type="match status" value="2"/>
</dbReference>
<evidence type="ECO:0000256" key="8">
    <source>
        <dbReference type="ARBA" id="ARBA00023214"/>
    </source>
</evidence>
<feature type="domain" description="CBS" evidence="12">
    <location>
        <begin position="514"/>
        <end position="572"/>
    </location>
</feature>
<dbReference type="Pfam" id="PF00654">
    <property type="entry name" value="Voltage_CLC"/>
    <property type="match status" value="1"/>
</dbReference>
<evidence type="ECO:0000256" key="11">
    <source>
        <dbReference type="SAM" id="Phobius"/>
    </source>
</evidence>
<proteinExistence type="predicted"/>
<keyword evidence="6 11" id="KW-0472">Membrane</keyword>
<dbReference type="PATRIC" id="fig|55802.8.peg.2671"/>
<keyword evidence="8" id="KW-0868">Chloride</keyword>
<dbReference type="Gene3D" id="1.10.3080.10">
    <property type="entry name" value="Clc chloride channel"/>
    <property type="match status" value="1"/>
</dbReference>
<feature type="transmembrane region" description="Helical" evidence="11">
    <location>
        <begin position="304"/>
        <end position="331"/>
    </location>
</feature>
<feature type="transmembrane region" description="Helical" evidence="11">
    <location>
        <begin position="368"/>
        <end position="386"/>
    </location>
</feature>
<organism evidence="13 14">
    <name type="scientific">Thermococcus barophilus</name>
    <dbReference type="NCBI Taxonomy" id="55802"/>
    <lineage>
        <taxon>Archaea</taxon>
        <taxon>Methanobacteriati</taxon>
        <taxon>Methanobacteriota</taxon>
        <taxon>Thermococci</taxon>
        <taxon>Thermococcales</taxon>
        <taxon>Thermococcaceae</taxon>
        <taxon>Thermococcus</taxon>
    </lineage>
</organism>
<name>A0A0S1XFK6_THEBA</name>
<feature type="transmembrane region" description="Helical" evidence="11">
    <location>
        <begin position="20"/>
        <end position="40"/>
    </location>
</feature>
<dbReference type="InterPro" id="IPR046342">
    <property type="entry name" value="CBS_dom_sf"/>
</dbReference>
<evidence type="ECO:0000256" key="9">
    <source>
        <dbReference type="ARBA" id="ARBA00023303"/>
    </source>
</evidence>
<evidence type="ECO:0000313" key="13">
    <source>
        <dbReference type="EMBL" id="ALM76573.1"/>
    </source>
</evidence>
<dbReference type="GO" id="GO:0005254">
    <property type="term" value="F:chloride channel activity"/>
    <property type="evidence" value="ECO:0007669"/>
    <property type="project" value="UniProtKB-KW"/>
</dbReference>
<dbReference type="Pfam" id="PF00571">
    <property type="entry name" value="CBS"/>
    <property type="match status" value="2"/>
</dbReference>
<evidence type="ECO:0000256" key="6">
    <source>
        <dbReference type="ARBA" id="ARBA00023136"/>
    </source>
</evidence>
<feature type="transmembrane region" description="Helical" evidence="11">
    <location>
        <begin position="68"/>
        <end position="86"/>
    </location>
</feature>
<evidence type="ECO:0000256" key="4">
    <source>
        <dbReference type="ARBA" id="ARBA00022989"/>
    </source>
</evidence>
<evidence type="ECO:0000256" key="5">
    <source>
        <dbReference type="ARBA" id="ARBA00023065"/>
    </source>
</evidence>
<dbReference type="InterPro" id="IPR000644">
    <property type="entry name" value="CBS_dom"/>
</dbReference>
<keyword evidence="4 11" id="KW-1133">Transmembrane helix</keyword>
<keyword evidence="9" id="KW-0407">Ion channel</keyword>
<dbReference type="PANTHER" id="PTHR43427:SF6">
    <property type="entry name" value="CHLORIDE CHANNEL PROTEIN CLC-E"/>
    <property type="match status" value="1"/>
</dbReference>
<dbReference type="CDD" id="cd02205">
    <property type="entry name" value="CBS_pair_SF"/>
    <property type="match status" value="1"/>
</dbReference>
<evidence type="ECO:0000256" key="10">
    <source>
        <dbReference type="PROSITE-ProRule" id="PRU00703"/>
    </source>
</evidence>
<feature type="transmembrane region" description="Helical" evidence="11">
    <location>
        <begin position="406"/>
        <end position="428"/>
    </location>
</feature>
<dbReference type="GO" id="GO:0034707">
    <property type="term" value="C:chloride channel complex"/>
    <property type="evidence" value="ECO:0007669"/>
    <property type="project" value="UniProtKB-KW"/>
</dbReference>
<evidence type="ECO:0000256" key="7">
    <source>
        <dbReference type="ARBA" id="ARBA00023173"/>
    </source>
</evidence>
<keyword evidence="10" id="KW-0129">CBS domain</keyword>
<dbReference type="AlphaFoldDB" id="A0A0S1XFK6"/>
<dbReference type="STRING" id="55802.TBCH5v1_2685"/>
<gene>
    <name evidence="13" type="ORF">TBCH5v1_2685</name>
</gene>
<keyword evidence="2" id="KW-0813">Transport</keyword>
<dbReference type="InterPro" id="IPR050368">
    <property type="entry name" value="ClC-type_chloride_channel"/>
</dbReference>
<accession>A0A0S1XFK6</accession>
<dbReference type="EMBL" id="CP013050">
    <property type="protein sequence ID" value="ALM76573.1"/>
    <property type="molecule type" value="Genomic_DNA"/>
</dbReference>
<keyword evidence="3 11" id="KW-0812">Transmembrane</keyword>
<dbReference type="PANTHER" id="PTHR43427">
    <property type="entry name" value="CHLORIDE CHANNEL PROTEIN CLC-E"/>
    <property type="match status" value="1"/>
</dbReference>
<dbReference type="InterPro" id="IPR014743">
    <property type="entry name" value="Cl-channel_core"/>
</dbReference>
<sequence>MDAIISLMEWRTRRYAKRWAVILIFSFVAGLVGGFGAVVFRILIKIFHWIFFSFLLPYFSIYIGRFNLGYIILPVLGGILIAPLISRAPNIRGNGVPEVIEAFIFKEGTIAWKFAVMKTLATSVAIGSGASLGREGPIGFIGASLSSIISQIFGLHRDMKRLLTACGLAAGIAGTFNAPFAGALFALEVLYMGAFSINLVPIFIASITGNAVTLAVLGSASGIKIPSPLSYTVTELPFFFLMGVFSGVLAAFFVKLLYFVGDRFESSGFSPKLRLLIGGAAVGILGMLFPEYGVLGIGYEGMRLAMFGILPIYLLVLLIFLKATATIFSIASGYSGGIFAPSLYIGTAFGAVFGMVLRFFLPWVNPSSYALAGMAAFFSGVAQAPINQILMVAELTKDYTMLPPAMLSSVAGFLSARVLLKGSSVYTLKLERRGIKIKTGKPLILETISVGDIMTREPVFVYSSDPLFRVEKLISETGHDCFPVVDEKMGVVGIVGVRDLISCPDKSMSVEKLLQRPYAVAYPTETAQQALEKLITFNQNLLPVVESPKRNKLIGVVTKRDIYRAYYKGLEKMYIE</sequence>
<evidence type="ECO:0000256" key="3">
    <source>
        <dbReference type="ARBA" id="ARBA00022692"/>
    </source>
</evidence>
<dbReference type="PRINTS" id="PR00762">
    <property type="entry name" value="CLCHANNEL"/>
</dbReference>
<evidence type="ECO:0000313" key="14">
    <source>
        <dbReference type="Proteomes" id="UP000066042"/>
    </source>
</evidence>
<evidence type="ECO:0000259" key="12">
    <source>
        <dbReference type="PROSITE" id="PS51371"/>
    </source>
</evidence>
<evidence type="ECO:0000256" key="1">
    <source>
        <dbReference type="ARBA" id="ARBA00004141"/>
    </source>
</evidence>
<feature type="domain" description="CBS" evidence="12">
    <location>
        <begin position="454"/>
        <end position="510"/>
    </location>
</feature>
<dbReference type="SUPFAM" id="SSF81340">
    <property type="entry name" value="Clc chloride channel"/>
    <property type="match status" value="1"/>
</dbReference>
<feature type="transmembrane region" description="Helical" evidence="11">
    <location>
        <begin position="193"/>
        <end position="217"/>
    </location>
</feature>
<dbReference type="CDD" id="cd00400">
    <property type="entry name" value="Voltage_gated_ClC"/>
    <property type="match status" value="1"/>
</dbReference>
<keyword evidence="5" id="KW-0406">Ion transport</keyword>
<keyword evidence="7" id="KW-0869">Chloride channel</keyword>
<dbReference type="SUPFAM" id="SSF54631">
    <property type="entry name" value="CBS-domain pair"/>
    <property type="match status" value="1"/>
</dbReference>
<dbReference type="InterPro" id="IPR001807">
    <property type="entry name" value="ClC"/>
</dbReference>
<evidence type="ECO:0000256" key="2">
    <source>
        <dbReference type="ARBA" id="ARBA00022448"/>
    </source>
</evidence>
<feature type="transmembrane region" description="Helical" evidence="11">
    <location>
        <begin position="273"/>
        <end position="292"/>
    </location>
</feature>
<feature type="transmembrane region" description="Helical" evidence="11">
    <location>
        <begin position="238"/>
        <end position="261"/>
    </location>
</feature>
<dbReference type="Proteomes" id="UP000066042">
    <property type="component" value="Chromosome"/>
</dbReference>
<comment type="subcellular location">
    <subcellularLocation>
        <location evidence="1">Membrane</location>
        <topology evidence="1">Multi-pass membrane protein</topology>
    </subcellularLocation>
</comment>
<dbReference type="PROSITE" id="PS51371">
    <property type="entry name" value="CBS"/>
    <property type="match status" value="2"/>
</dbReference>
<dbReference type="Gene3D" id="3.10.580.10">
    <property type="entry name" value="CBS-domain"/>
    <property type="match status" value="2"/>
</dbReference>
<feature type="transmembrane region" description="Helical" evidence="11">
    <location>
        <begin position="162"/>
        <end position="187"/>
    </location>
</feature>
<protein>
    <submittedName>
        <fullName evidence="13">Chloride channel protein</fullName>
    </submittedName>
</protein>
<reference evidence="13 14" key="1">
    <citation type="journal article" date="2016" name="Genome Announc.">
        <title>Complete genome sequence of the hyperthermophilic and piezophilic archaeon Thermococcus barophilus Ch5, capable of growth at the expense of hydrogenogenesis from carbon monoxide and formate.</title>
        <authorList>
            <person name="Oger P."/>
            <person name="Sokolova T.G."/>
            <person name="Kozhevnikova D.A."/>
            <person name="Taranov E.A."/>
            <person name="Vannier P."/>
            <person name="Lee H.S."/>
            <person name="Kwon K.K."/>
            <person name="Kang S.G."/>
            <person name="Lee J.H."/>
            <person name="Bonch-Osmolovskaya E.A."/>
            <person name="Lebedinsky A.V."/>
        </authorList>
    </citation>
    <scope>NUCLEOTIDE SEQUENCE [LARGE SCALE GENOMIC DNA]</scope>
    <source>
        <strain evidence="14">Ch5</strain>
    </source>
</reference>
<feature type="transmembrane region" description="Helical" evidence="11">
    <location>
        <begin position="343"/>
        <end position="361"/>
    </location>
</feature>